<dbReference type="Proteomes" id="UP000239415">
    <property type="component" value="Unassembled WGS sequence"/>
</dbReference>
<feature type="region of interest" description="Disordered" evidence="10">
    <location>
        <begin position="400"/>
        <end position="444"/>
    </location>
</feature>
<dbReference type="PROSITE" id="PS00138">
    <property type="entry name" value="SUBTILASE_SER"/>
    <property type="match status" value="1"/>
</dbReference>
<accession>A0A2T0K7I1</accession>
<keyword evidence="4 8" id="KW-0645">Protease</keyword>
<dbReference type="EMBL" id="PVMZ01000012">
    <property type="protein sequence ID" value="PRX18687.1"/>
    <property type="molecule type" value="Genomic_DNA"/>
</dbReference>
<evidence type="ECO:0000256" key="2">
    <source>
        <dbReference type="ARBA" id="ARBA00011073"/>
    </source>
</evidence>
<evidence type="ECO:0000256" key="11">
    <source>
        <dbReference type="SAM" id="SignalP"/>
    </source>
</evidence>
<dbReference type="CDD" id="cd07484">
    <property type="entry name" value="Peptidases_S8_Thermitase_like"/>
    <property type="match status" value="1"/>
</dbReference>
<dbReference type="SUPFAM" id="SSF52743">
    <property type="entry name" value="Subtilisin-like"/>
    <property type="match status" value="1"/>
</dbReference>
<dbReference type="OrthoDB" id="5240330at2"/>
<keyword evidence="3" id="KW-0964">Secreted</keyword>
<proteinExistence type="inferred from homology"/>
<dbReference type="InterPro" id="IPR023827">
    <property type="entry name" value="Peptidase_S8_Asp-AS"/>
</dbReference>
<evidence type="ECO:0000256" key="6">
    <source>
        <dbReference type="ARBA" id="ARBA00022825"/>
    </source>
</evidence>
<evidence type="ECO:0000259" key="12">
    <source>
        <dbReference type="Pfam" id="PF00082"/>
    </source>
</evidence>
<protein>
    <submittedName>
        <fullName evidence="13">Type VII secretion-associated serine protease mycosin</fullName>
    </submittedName>
</protein>
<dbReference type="GO" id="GO:0006508">
    <property type="term" value="P:proteolysis"/>
    <property type="evidence" value="ECO:0007669"/>
    <property type="project" value="UniProtKB-KW"/>
</dbReference>
<evidence type="ECO:0000313" key="13">
    <source>
        <dbReference type="EMBL" id="PRX18687.1"/>
    </source>
</evidence>
<evidence type="ECO:0000313" key="14">
    <source>
        <dbReference type="Proteomes" id="UP000239415"/>
    </source>
</evidence>
<feature type="signal peptide" evidence="11">
    <location>
        <begin position="1"/>
        <end position="19"/>
    </location>
</feature>
<dbReference type="InterPro" id="IPR050131">
    <property type="entry name" value="Peptidase_S8_subtilisin-like"/>
</dbReference>
<evidence type="ECO:0000256" key="7">
    <source>
        <dbReference type="PIRSR" id="PIRSR615500-1"/>
    </source>
</evidence>
<dbReference type="Gene3D" id="3.40.50.200">
    <property type="entry name" value="Peptidase S8/S53 domain"/>
    <property type="match status" value="1"/>
</dbReference>
<dbReference type="Pfam" id="PF00082">
    <property type="entry name" value="Peptidase_S8"/>
    <property type="match status" value="1"/>
</dbReference>
<name>A0A2T0K7I1_9ACTN</name>
<keyword evidence="6 8" id="KW-0720">Serine protease</keyword>
<keyword evidence="5 8" id="KW-0378">Hydrolase</keyword>
<comment type="similarity">
    <text evidence="2 8 9">Belongs to the peptidase S8 family.</text>
</comment>
<evidence type="ECO:0000256" key="5">
    <source>
        <dbReference type="ARBA" id="ARBA00022801"/>
    </source>
</evidence>
<dbReference type="PROSITE" id="PS00136">
    <property type="entry name" value="SUBTILASE_ASP"/>
    <property type="match status" value="1"/>
</dbReference>
<dbReference type="RefSeq" id="WP_106323518.1">
    <property type="nucleotide sequence ID" value="NZ_BOMO01000108.1"/>
</dbReference>
<feature type="chain" id="PRO_5015431533" evidence="11">
    <location>
        <begin position="20"/>
        <end position="618"/>
    </location>
</feature>
<dbReference type="InterPro" id="IPR023828">
    <property type="entry name" value="Peptidase_S8_Ser-AS"/>
</dbReference>
<dbReference type="InterPro" id="IPR022398">
    <property type="entry name" value="Peptidase_S8_His-AS"/>
</dbReference>
<organism evidence="13 14">
    <name type="scientific">Actinoplanes italicus</name>
    <dbReference type="NCBI Taxonomy" id="113567"/>
    <lineage>
        <taxon>Bacteria</taxon>
        <taxon>Bacillati</taxon>
        <taxon>Actinomycetota</taxon>
        <taxon>Actinomycetes</taxon>
        <taxon>Micromonosporales</taxon>
        <taxon>Micromonosporaceae</taxon>
        <taxon>Actinoplanes</taxon>
    </lineage>
</organism>
<sequence length="618" mass="62540">MRVQLLRYAAGAVAAGAFAAVGVYALPTGTVRWQPVTYGLTQSADELVPAIVSVAKPARVVSTTVGVDGKPVVKVGQATDRAGAVKLIKDRQLADGVVSVEIDTPVHALGVPTGSDPYRSQQWDFAKMRVAEAWQKSTGSGVVVAVIDTGVDSTHPDLGANVLRGYDAVTNRAGTVTDGNGHGTHVAGTIAAVTGNGLGISAVAPHAKILPVKVLADDGSGYSSDTAEGIVWAADNGAKVINMSLGGPSRSPAVTNAVAYARSKGVTVVAAAGNERQDGSPTSYPGADEGVIAVAATTSADTFAPYSNAGSYVDVAAPGSAIISTYPQKLGQAYASLNGTSMASPHVAAVAALLKAHQPQLTPDQIESALEKSAVDLGTRGFDRDYGNGRVDAVAALNAVTPTKPPTTAPTTAPTTTPTSAPTSGPTPTPSASTPAAPKSTPLITTNVTTREVVHGSKASVTFTIRVAGKTITRMPVRLCVSESVAESGGEPVCTDTTTTTSGTVAVTRTATAGFKVHIEVPETATTAAATSPAATFTVRAKVVAKRTAKGVMSVAMLGVDGQTVQVQQYVNRVWSNVGEFPAAAMTTVSGLIPGKQYRVVVPDTIAILGVASTPITA</sequence>
<evidence type="ECO:0000256" key="4">
    <source>
        <dbReference type="ARBA" id="ARBA00022670"/>
    </source>
</evidence>
<comment type="subcellular location">
    <subcellularLocation>
        <location evidence="1">Secreted</location>
    </subcellularLocation>
</comment>
<dbReference type="PROSITE" id="PS00137">
    <property type="entry name" value="SUBTILASE_HIS"/>
    <property type="match status" value="1"/>
</dbReference>
<dbReference type="AlphaFoldDB" id="A0A2T0K7I1"/>
<dbReference type="InterPro" id="IPR036852">
    <property type="entry name" value="Peptidase_S8/S53_dom_sf"/>
</dbReference>
<dbReference type="PROSITE" id="PS51892">
    <property type="entry name" value="SUBTILASE"/>
    <property type="match status" value="1"/>
</dbReference>
<dbReference type="InterPro" id="IPR000209">
    <property type="entry name" value="Peptidase_S8/S53_dom"/>
</dbReference>
<feature type="active site" description="Charge relay system" evidence="7 8">
    <location>
        <position position="182"/>
    </location>
</feature>
<evidence type="ECO:0000256" key="1">
    <source>
        <dbReference type="ARBA" id="ARBA00004613"/>
    </source>
</evidence>
<dbReference type="PRINTS" id="PR00723">
    <property type="entry name" value="SUBTILISIN"/>
</dbReference>
<evidence type="ECO:0000256" key="9">
    <source>
        <dbReference type="RuleBase" id="RU003355"/>
    </source>
</evidence>
<dbReference type="GO" id="GO:0005576">
    <property type="term" value="C:extracellular region"/>
    <property type="evidence" value="ECO:0007669"/>
    <property type="project" value="UniProtKB-SubCell"/>
</dbReference>
<dbReference type="PANTHER" id="PTHR43806">
    <property type="entry name" value="PEPTIDASE S8"/>
    <property type="match status" value="1"/>
</dbReference>
<keyword evidence="11" id="KW-0732">Signal</keyword>
<feature type="active site" description="Charge relay system" evidence="7 8">
    <location>
        <position position="148"/>
    </location>
</feature>
<feature type="compositionally biased region" description="Low complexity" evidence="10">
    <location>
        <begin position="409"/>
        <end position="442"/>
    </location>
</feature>
<comment type="caution">
    <text evidence="13">The sequence shown here is derived from an EMBL/GenBank/DDBJ whole genome shotgun (WGS) entry which is preliminary data.</text>
</comment>
<gene>
    <name evidence="13" type="ORF">CLV67_112162</name>
</gene>
<dbReference type="GO" id="GO:0004252">
    <property type="term" value="F:serine-type endopeptidase activity"/>
    <property type="evidence" value="ECO:0007669"/>
    <property type="project" value="UniProtKB-UniRule"/>
</dbReference>
<feature type="active site" description="Charge relay system" evidence="7 8">
    <location>
        <position position="341"/>
    </location>
</feature>
<keyword evidence="14" id="KW-1185">Reference proteome</keyword>
<evidence type="ECO:0000256" key="10">
    <source>
        <dbReference type="SAM" id="MobiDB-lite"/>
    </source>
</evidence>
<reference evidence="13 14" key="1">
    <citation type="submission" date="2018-03" db="EMBL/GenBank/DDBJ databases">
        <title>Genomic Encyclopedia of Archaeal and Bacterial Type Strains, Phase II (KMG-II): from individual species to whole genera.</title>
        <authorList>
            <person name="Goeker M."/>
        </authorList>
    </citation>
    <scope>NUCLEOTIDE SEQUENCE [LARGE SCALE GENOMIC DNA]</scope>
    <source>
        <strain evidence="13 14">DSM 43146</strain>
    </source>
</reference>
<dbReference type="InterPro" id="IPR034084">
    <property type="entry name" value="Thermitase-like_dom"/>
</dbReference>
<dbReference type="PANTHER" id="PTHR43806:SF11">
    <property type="entry name" value="CEREVISIN-RELATED"/>
    <property type="match status" value="1"/>
</dbReference>
<dbReference type="InterPro" id="IPR015500">
    <property type="entry name" value="Peptidase_S8_subtilisin-rel"/>
</dbReference>
<feature type="domain" description="Peptidase S8/S53" evidence="12">
    <location>
        <begin position="139"/>
        <end position="389"/>
    </location>
</feature>
<evidence type="ECO:0000256" key="8">
    <source>
        <dbReference type="PROSITE-ProRule" id="PRU01240"/>
    </source>
</evidence>
<evidence type="ECO:0000256" key="3">
    <source>
        <dbReference type="ARBA" id="ARBA00022525"/>
    </source>
</evidence>